<keyword evidence="2" id="KW-1185">Reference proteome</keyword>
<proteinExistence type="predicted"/>
<protein>
    <submittedName>
        <fullName evidence="1">Uncharacterized protein</fullName>
    </submittedName>
</protein>
<sequence>MPSHLGPNSAALVKQDLLSLGCARGCQRLLALPFFSRKRLSCARHETDTRSAPNLRSLPTAADAEARKLTGAVRLWISFWMLQLVLWLL</sequence>
<reference evidence="1 2" key="1">
    <citation type="journal article" date="2016" name="Mol. Biol. Evol.">
        <title>Comparative Genomics of Early-Diverging Mushroom-Forming Fungi Provides Insights into the Origins of Lignocellulose Decay Capabilities.</title>
        <authorList>
            <person name="Nagy L.G."/>
            <person name="Riley R."/>
            <person name="Tritt A."/>
            <person name="Adam C."/>
            <person name="Daum C."/>
            <person name="Floudas D."/>
            <person name="Sun H."/>
            <person name="Yadav J.S."/>
            <person name="Pangilinan J."/>
            <person name="Larsson K.H."/>
            <person name="Matsuura K."/>
            <person name="Barry K."/>
            <person name="Labutti K."/>
            <person name="Kuo R."/>
            <person name="Ohm R.A."/>
            <person name="Bhattacharya S.S."/>
            <person name="Shirouzu T."/>
            <person name="Yoshinaga Y."/>
            <person name="Martin F.M."/>
            <person name="Grigoriev I.V."/>
            <person name="Hibbett D.S."/>
        </authorList>
    </citation>
    <scope>NUCLEOTIDE SEQUENCE [LARGE SCALE GENOMIC DNA]</scope>
    <source>
        <strain evidence="1 2">HHB14362 ss-1</strain>
    </source>
</reference>
<evidence type="ECO:0000313" key="1">
    <source>
        <dbReference type="EMBL" id="KZT23924.1"/>
    </source>
</evidence>
<accession>A0A165RK28</accession>
<organism evidence="1 2">
    <name type="scientific">Neolentinus lepideus HHB14362 ss-1</name>
    <dbReference type="NCBI Taxonomy" id="1314782"/>
    <lineage>
        <taxon>Eukaryota</taxon>
        <taxon>Fungi</taxon>
        <taxon>Dikarya</taxon>
        <taxon>Basidiomycota</taxon>
        <taxon>Agaricomycotina</taxon>
        <taxon>Agaricomycetes</taxon>
        <taxon>Gloeophyllales</taxon>
        <taxon>Gloeophyllaceae</taxon>
        <taxon>Neolentinus</taxon>
    </lineage>
</organism>
<dbReference type="Proteomes" id="UP000076761">
    <property type="component" value="Unassembled WGS sequence"/>
</dbReference>
<evidence type="ECO:0000313" key="2">
    <source>
        <dbReference type="Proteomes" id="UP000076761"/>
    </source>
</evidence>
<feature type="non-terminal residue" evidence="1">
    <location>
        <position position="89"/>
    </location>
</feature>
<name>A0A165RK28_9AGAM</name>
<dbReference type="EMBL" id="KV425581">
    <property type="protein sequence ID" value="KZT23924.1"/>
    <property type="molecule type" value="Genomic_DNA"/>
</dbReference>
<dbReference type="InParanoid" id="A0A165RK28"/>
<gene>
    <name evidence="1" type="ORF">NEOLEDRAFT_1135764</name>
</gene>
<dbReference type="AlphaFoldDB" id="A0A165RK28"/>